<keyword evidence="1" id="KW-0812">Transmembrane</keyword>
<dbReference type="NCBIfam" id="TIGR04086">
    <property type="entry name" value="TIGR04086_membr"/>
    <property type="match status" value="1"/>
</dbReference>
<evidence type="ECO:0000313" key="3">
    <source>
        <dbReference type="Proteomes" id="UP000824249"/>
    </source>
</evidence>
<dbReference type="Proteomes" id="UP000824249">
    <property type="component" value="Unassembled WGS sequence"/>
</dbReference>
<gene>
    <name evidence="2" type="ORF">H9737_05605</name>
</gene>
<feature type="transmembrane region" description="Helical" evidence="1">
    <location>
        <begin position="43"/>
        <end position="64"/>
    </location>
</feature>
<keyword evidence="1" id="KW-1133">Transmembrane helix</keyword>
<dbReference type="InterPro" id="IPR023804">
    <property type="entry name" value="DUF3792_TM"/>
</dbReference>
<keyword evidence="1" id="KW-0472">Membrane</keyword>
<accession>A0A9D1VV42</accession>
<name>A0A9D1VV42_9FIRM</name>
<evidence type="ECO:0000313" key="2">
    <source>
        <dbReference type="EMBL" id="HIX47143.1"/>
    </source>
</evidence>
<dbReference type="Pfam" id="PF12670">
    <property type="entry name" value="DUF3792"/>
    <property type="match status" value="1"/>
</dbReference>
<proteinExistence type="predicted"/>
<feature type="transmembrane region" description="Helical" evidence="1">
    <location>
        <begin position="76"/>
        <end position="99"/>
    </location>
</feature>
<protein>
    <submittedName>
        <fullName evidence="2">TIGR04086 family membrane protein</fullName>
    </submittedName>
</protein>
<feature type="transmembrane region" description="Helical" evidence="1">
    <location>
        <begin position="12"/>
        <end position="37"/>
    </location>
</feature>
<reference evidence="2" key="1">
    <citation type="journal article" date="2021" name="PeerJ">
        <title>Extensive microbial diversity within the chicken gut microbiome revealed by metagenomics and culture.</title>
        <authorList>
            <person name="Gilroy R."/>
            <person name="Ravi A."/>
            <person name="Getino M."/>
            <person name="Pursley I."/>
            <person name="Horton D.L."/>
            <person name="Alikhan N.F."/>
            <person name="Baker D."/>
            <person name="Gharbi K."/>
            <person name="Hall N."/>
            <person name="Watson M."/>
            <person name="Adriaenssens E.M."/>
            <person name="Foster-Nyarko E."/>
            <person name="Jarju S."/>
            <person name="Secka A."/>
            <person name="Antonio M."/>
            <person name="Oren A."/>
            <person name="Chaudhuri R.R."/>
            <person name="La Ragione R."/>
            <person name="Hildebrand F."/>
            <person name="Pallen M.J."/>
        </authorList>
    </citation>
    <scope>NUCLEOTIDE SEQUENCE</scope>
    <source>
        <strain evidence="2">26628</strain>
    </source>
</reference>
<organism evidence="2 3">
    <name type="scientific">Candidatus Borkfalkia faecigallinarum</name>
    <dbReference type="NCBI Taxonomy" id="2838509"/>
    <lineage>
        <taxon>Bacteria</taxon>
        <taxon>Bacillati</taxon>
        <taxon>Bacillota</taxon>
        <taxon>Clostridia</taxon>
        <taxon>Christensenellales</taxon>
        <taxon>Christensenellaceae</taxon>
        <taxon>Candidatus Borkfalkia</taxon>
    </lineage>
</organism>
<comment type="caution">
    <text evidence="2">The sequence shown here is derived from an EMBL/GenBank/DDBJ whole genome shotgun (WGS) entry which is preliminary data.</text>
</comment>
<sequence length="126" mass="12876">MRGEVGRAAAEIGKGVCVAAVVTLAAVLVFALLIKLFSIGSSVIMPVNQLIKMAAIFTGCFVCLRPGRALAKGAICGVAVILATYFLFAIVAGEISFGWKNVLDWLFGGVVGAISGIVCAAVKGKS</sequence>
<evidence type="ECO:0000256" key="1">
    <source>
        <dbReference type="SAM" id="Phobius"/>
    </source>
</evidence>
<reference evidence="2" key="2">
    <citation type="submission" date="2021-04" db="EMBL/GenBank/DDBJ databases">
        <authorList>
            <person name="Gilroy R."/>
        </authorList>
    </citation>
    <scope>NUCLEOTIDE SEQUENCE</scope>
    <source>
        <strain evidence="2">26628</strain>
    </source>
</reference>
<dbReference type="AlphaFoldDB" id="A0A9D1VV42"/>
<feature type="transmembrane region" description="Helical" evidence="1">
    <location>
        <begin position="105"/>
        <end position="122"/>
    </location>
</feature>
<dbReference type="EMBL" id="DXFD01000083">
    <property type="protein sequence ID" value="HIX47143.1"/>
    <property type="molecule type" value="Genomic_DNA"/>
</dbReference>